<accession>A0A4Y1Z960</accession>
<evidence type="ECO:0000313" key="1">
    <source>
        <dbReference type="EMBL" id="GAY75534.1"/>
    </source>
</evidence>
<sequence>MISLMIAVFLIKRTQRESQAKAYPAATKRTTLLRLSVNFTASDTKR</sequence>
<protein>
    <submittedName>
        <fullName evidence="1">Uncharacterized protein</fullName>
    </submittedName>
</protein>
<name>A0A4Y1Z960_9BACL</name>
<gene>
    <name evidence="1" type="ORF">NBRC111894_1088</name>
</gene>
<dbReference type="AlphaFoldDB" id="A0A4Y1Z960"/>
<dbReference type="Proteomes" id="UP000319716">
    <property type="component" value="Unassembled WGS sequence"/>
</dbReference>
<evidence type="ECO:0000313" key="2">
    <source>
        <dbReference type="Proteomes" id="UP000319716"/>
    </source>
</evidence>
<organism evidence="1 2">
    <name type="scientific">Sporolactobacillus inulinus</name>
    <dbReference type="NCBI Taxonomy" id="2078"/>
    <lineage>
        <taxon>Bacteria</taxon>
        <taxon>Bacillati</taxon>
        <taxon>Bacillota</taxon>
        <taxon>Bacilli</taxon>
        <taxon>Bacillales</taxon>
        <taxon>Sporolactobacillaceae</taxon>
        <taxon>Sporolactobacillus</taxon>
    </lineage>
</organism>
<dbReference type="EMBL" id="BEXB01000006">
    <property type="protein sequence ID" value="GAY75534.1"/>
    <property type="molecule type" value="Genomic_DNA"/>
</dbReference>
<comment type="caution">
    <text evidence="1">The sequence shown here is derived from an EMBL/GenBank/DDBJ whole genome shotgun (WGS) entry which is preliminary data.</text>
</comment>
<reference evidence="1 2" key="1">
    <citation type="submission" date="2017-11" db="EMBL/GenBank/DDBJ databases">
        <title>Draft Genome Sequence of Sporolactobacillus inulinus NBRC 111894 Isolated from Koso, a Japanese Sugar-Vegetable Fermented Beverage.</title>
        <authorList>
            <person name="Chiou T.Y."/>
            <person name="Oshima K."/>
            <person name="Suda W."/>
            <person name="Hattori M."/>
            <person name="Takahashi T."/>
        </authorList>
    </citation>
    <scope>NUCLEOTIDE SEQUENCE [LARGE SCALE GENOMIC DNA]</scope>
    <source>
        <strain evidence="1 2">NBRC111894</strain>
    </source>
</reference>
<proteinExistence type="predicted"/>